<comment type="function">
    <text evidence="4 5">Cell division protein that is part of the divisome complex and is recruited early to the Z-ring. Probably stimulates Z-ring formation, perhaps through the cross-linking of FtsZ protofilaments. Its function overlaps with FtsA.</text>
</comment>
<dbReference type="Pfam" id="PF04472">
    <property type="entry name" value="SepF"/>
    <property type="match status" value="1"/>
</dbReference>
<organism evidence="7 8">
    <name type="scientific">Halobacillus yeomjeoni</name>
    <dbReference type="NCBI Taxonomy" id="311194"/>
    <lineage>
        <taxon>Bacteria</taxon>
        <taxon>Bacillati</taxon>
        <taxon>Bacillota</taxon>
        <taxon>Bacilli</taxon>
        <taxon>Bacillales</taxon>
        <taxon>Bacillaceae</taxon>
        <taxon>Halobacillus</taxon>
    </lineage>
</organism>
<comment type="subcellular location">
    <subcellularLocation>
        <location evidence="5">Cytoplasm</location>
    </subcellularLocation>
    <text evidence="5">Localizes to the division site, in a FtsZ-dependent manner.</text>
</comment>
<comment type="similarity">
    <text evidence="5">Belongs to the SepF family.</text>
</comment>
<dbReference type="InterPro" id="IPR023052">
    <property type="entry name" value="Cell_div_SepF"/>
</dbReference>
<comment type="caution">
    <text evidence="7">The sequence shown here is derived from an EMBL/GenBank/DDBJ whole genome shotgun (WGS) entry which is preliminary data.</text>
</comment>
<dbReference type="AlphaFoldDB" id="A0A931HTE6"/>
<evidence type="ECO:0000256" key="2">
    <source>
        <dbReference type="ARBA" id="ARBA00023210"/>
    </source>
</evidence>
<keyword evidence="8" id="KW-1185">Reference proteome</keyword>
<evidence type="ECO:0000256" key="4">
    <source>
        <dbReference type="ARBA" id="ARBA00044936"/>
    </source>
</evidence>
<evidence type="ECO:0000256" key="3">
    <source>
        <dbReference type="ARBA" id="ARBA00023306"/>
    </source>
</evidence>
<feature type="region of interest" description="Disordered" evidence="6">
    <location>
        <begin position="24"/>
        <end position="64"/>
    </location>
</feature>
<protein>
    <recommendedName>
        <fullName evidence="5">Cell division protein SepF</fullName>
    </recommendedName>
</protein>
<accession>A0A931HTE6</accession>
<dbReference type="GO" id="GO:0043093">
    <property type="term" value="P:FtsZ-dependent cytokinesis"/>
    <property type="evidence" value="ECO:0007669"/>
    <property type="project" value="UniProtKB-UniRule"/>
</dbReference>
<dbReference type="InterPro" id="IPR038594">
    <property type="entry name" value="SepF-like_sf"/>
</dbReference>
<evidence type="ECO:0000313" key="8">
    <source>
        <dbReference type="Proteomes" id="UP000614490"/>
    </source>
</evidence>
<keyword evidence="2 5" id="KW-0717">Septation</keyword>
<gene>
    <name evidence="5" type="primary">sepF</name>
    <name evidence="7" type="ORF">H0267_02470</name>
</gene>
<dbReference type="GO" id="GO:0000917">
    <property type="term" value="P:division septum assembly"/>
    <property type="evidence" value="ECO:0007669"/>
    <property type="project" value="UniProtKB-KW"/>
</dbReference>
<reference evidence="7 8" key="1">
    <citation type="journal article" date="2005" name="Int. J. Syst. Evol. Microbiol.">
        <title>Halobacillus yeomjeoni sp. nov., isolated from a marine solar saltern in Korea.</title>
        <authorList>
            <person name="Yoon J.H."/>
            <person name="Kang S.J."/>
            <person name="Lee C.H."/>
            <person name="Oh H.W."/>
            <person name="Oh T.K."/>
        </authorList>
    </citation>
    <scope>NUCLEOTIDE SEQUENCE [LARGE SCALE GENOMIC DNA]</scope>
    <source>
        <strain evidence="7 8">KCTC 3957</strain>
    </source>
</reference>
<dbReference type="GO" id="GO:0005737">
    <property type="term" value="C:cytoplasm"/>
    <property type="evidence" value="ECO:0007669"/>
    <property type="project" value="UniProtKB-SubCell"/>
</dbReference>
<evidence type="ECO:0000256" key="1">
    <source>
        <dbReference type="ARBA" id="ARBA00022618"/>
    </source>
</evidence>
<dbReference type="PANTHER" id="PTHR35798:SF1">
    <property type="entry name" value="CELL DIVISION PROTEIN SEPF"/>
    <property type="match status" value="1"/>
</dbReference>
<keyword evidence="1 5" id="KW-0132">Cell division</keyword>
<dbReference type="HAMAP" id="MF_01197">
    <property type="entry name" value="SepF"/>
    <property type="match status" value="1"/>
</dbReference>
<keyword evidence="3 5" id="KW-0131">Cell cycle</keyword>
<feature type="compositionally biased region" description="Basic and acidic residues" evidence="6">
    <location>
        <begin position="34"/>
        <end position="45"/>
    </location>
</feature>
<evidence type="ECO:0000256" key="5">
    <source>
        <dbReference type="HAMAP-Rule" id="MF_01197"/>
    </source>
</evidence>
<sequence length="151" mass="17492">MSMKNKFRSFFTLDDEYEYIEEDMDDAVEEDEYEPKQRSKRKQDSHNVVSLKSAKSSSKMVLSEPSSYNEAQEIADQLVNRRAVVINLQRVDHHQAKRIVDFLSGTVYAIGGDIQKLGTQTFLCTPDNVEISGSISEMMAQEEEEQPYRRW</sequence>
<evidence type="ECO:0000256" key="6">
    <source>
        <dbReference type="SAM" id="MobiDB-lite"/>
    </source>
</evidence>
<dbReference type="PANTHER" id="PTHR35798">
    <property type="entry name" value="CELL DIVISION PROTEIN SEPF"/>
    <property type="match status" value="1"/>
</dbReference>
<dbReference type="Proteomes" id="UP000614490">
    <property type="component" value="Unassembled WGS sequence"/>
</dbReference>
<feature type="compositionally biased region" description="Low complexity" evidence="6">
    <location>
        <begin position="48"/>
        <end position="63"/>
    </location>
</feature>
<proteinExistence type="inferred from homology"/>
<dbReference type="Gene3D" id="3.30.110.150">
    <property type="entry name" value="SepF-like protein"/>
    <property type="match status" value="1"/>
</dbReference>
<dbReference type="RefSeq" id="WP_197315699.1">
    <property type="nucleotide sequence ID" value="NZ_JADZSC010000001.1"/>
</dbReference>
<dbReference type="InterPro" id="IPR007561">
    <property type="entry name" value="Cell_div_SepF/SepF-rel"/>
</dbReference>
<dbReference type="EMBL" id="JADZSC010000001">
    <property type="protein sequence ID" value="MBH0229068.1"/>
    <property type="molecule type" value="Genomic_DNA"/>
</dbReference>
<feature type="compositionally biased region" description="Acidic residues" evidence="6">
    <location>
        <begin position="24"/>
        <end position="33"/>
    </location>
</feature>
<name>A0A931HTE6_9BACI</name>
<comment type="subunit">
    <text evidence="5">Homodimer. Interacts with FtsZ.</text>
</comment>
<keyword evidence="5" id="KW-0963">Cytoplasm</keyword>
<evidence type="ECO:0000313" key="7">
    <source>
        <dbReference type="EMBL" id="MBH0229068.1"/>
    </source>
</evidence>